<dbReference type="PANTHER" id="PTHR45625:SF6">
    <property type="entry name" value="SPLICEOSOME-ASSOCIATED PROTEIN CWC27 HOMOLOG"/>
    <property type="match status" value="1"/>
</dbReference>
<feature type="region of interest" description="Disordered" evidence="3">
    <location>
        <begin position="268"/>
        <end position="410"/>
    </location>
</feature>
<accession>A0A1Z5KEW3</accession>
<gene>
    <name evidence="5" type="ORF">FisN_4Hu223</name>
</gene>
<name>A0A1Z5KEW3_FISSO</name>
<dbReference type="EMBL" id="BDSP01000213">
    <property type="protein sequence ID" value="GAX24665.1"/>
    <property type="molecule type" value="Genomic_DNA"/>
</dbReference>
<evidence type="ECO:0000313" key="6">
    <source>
        <dbReference type="Proteomes" id="UP000198406"/>
    </source>
</evidence>
<keyword evidence="2" id="KW-0539">Nucleus</keyword>
<dbReference type="OrthoDB" id="442970at2759"/>
<feature type="compositionally biased region" description="Basic residues" evidence="3">
    <location>
        <begin position="364"/>
        <end position="373"/>
    </location>
</feature>
<dbReference type="SUPFAM" id="SSF50891">
    <property type="entry name" value="Cyclophilin-like"/>
    <property type="match status" value="1"/>
</dbReference>
<sequence>MSSVYATEPATSGRVILETTHGPIDIQLWCRECPETTRFFLQLCMDGFYNNMVFHRIIPSFLIQTGALRQPPVEIQPNALEKYRSAVQANRAWERRKYEVHSRLHFNHRGQVAMALGVDDDEDEEIHPQFFITLDETSHLDGEHVLFGTVVGPTLFNAIRIGQTDVEENAPAGDLAYAPRVTSVKIVENPIHTSLAPQAVVPWHVKEEKDPSKRKRKRKGKRDMNVLSFGDEMEEEMELTNVGMKSSHDVLESKKLSKNVDAAVKESLAKKTEQGAPAEKEKPTDALLSSEDMNETSQRVDVDDEHGTREEELSVDEEPNGRAVSTQVKTPPSRGFNPNEDNTKKSRVKNTSHKEENLLEIRRAKYAKGRKSKKERENETIEKLFAFRSKVQSSKKTERSSKSEVADSALASRMARRIAESDQPLAEDAVPFYHGQILESDDEKTGSDWMQTRFKCRRHMDLALREEDEGLVGGDGRRIDEYEVLDDKKRSKHHKSKHEKSHKRRKEHDRKTRS</sequence>
<dbReference type="AlphaFoldDB" id="A0A1Z5KEW3"/>
<evidence type="ECO:0000313" key="5">
    <source>
        <dbReference type="EMBL" id="GAX24665.1"/>
    </source>
</evidence>
<feature type="compositionally biased region" description="Basic and acidic residues" evidence="3">
    <location>
        <begin position="475"/>
        <end position="489"/>
    </location>
</feature>
<dbReference type="Gene3D" id="2.40.100.10">
    <property type="entry name" value="Cyclophilin-like"/>
    <property type="match status" value="1"/>
</dbReference>
<dbReference type="Pfam" id="PF00160">
    <property type="entry name" value="Pro_isomerase"/>
    <property type="match status" value="1"/>
</dbReference>
<evidence type="ECO:0000256" key="3">
    <source>
        <dbReference type="SAM" id="MobiDB-lite"/>
    </source>
</evidence>
<feature type="region of interest" description="Disordered" evidence="3">
    <location>
        <begin position="467"/>
        <end position="514"/>
    </location>
</feature>
<organism evidence="5 6">
    <name type="scientific">Fistulifera solaris</name>
    <name type="common">Oleaginous diatom</name>
    <dbReference type="NCBI Taxonomy" id="1519565"/>
    <lineage>
        <taxon>Eukaryota</taxon>
        <taxon>Sar</taxon>
        <taxon>Stramenopiles</taxon>
        <taxon>Ochrophyta</taxon>
        <taxon>Bacillariophyta</taxon>
        <taxon>Bacillariophyceae</taxon>
        <taxon>Bacillariophycidae</taxon>
        <taxon>Naviculales</taxon>
        <taxon>Naviculaceae</taxon>
        <taxon>Fistulifera</taxon>
    </lineage>
</organism>
<feature type="compositionally biased region" description="Basic and acidic residues" evidence="3">
    <location>
        <begin position="298"/>
        <end position="312"/>
    </location>
</feature>
<dbReference type="InParanoid" id="A0A1Z5KEW3"/>
<feature type="domain" description="PPIase cyclophilin-type" evidence="4">
    <location>
        <begin position="18"/>
        <end position="178"/>
    </location>
</feature>
<feature type="compositionally biased region" description="Basic and acidic residues" evidence="3">
    <location>
        <begin position="268"/>
        <end position="284"/>
    </location>
</feature>
<comment type="subcellular location">
    <subcellularLocation>
        <location evidence="1">Nucleus</location>
    </subcellularLocation>
</comment>
<dbReference type="PROSITE" id="PS50072">
    <property type="entry name" value="CSA_PPIASE_2"/>
    <property type="match status" value="1"/>
</dbReference>
<keyword evidence="5" id="KW-0413">Isomerase</keyword>
<evidence type="ECO:0000256" key="1">
    <source>
        <dbReference type="ARBA" id="ARBA00004123"/>
    </source>
</evidence>
<dbReference type="GO" id="GO:0071013">
    <property type="term" value="C:catalytic step 2 spliceosome"/>
    <property type="evidence" value="ECO:0007669"/>
    <property type="project" value="TreeGrafter"/>
</dbReference>
<evidence type="ECO:0000256" key="2">
    <source>
        <dbReference type="ARBA" id="ARBA00023242"/>
    </source>
</evidence>
<dbReference type="InterPro" id="IPR029000">
    <property type="entry name" value="Cyclophilin-like_dom_sf"/>
</dbReference>
<dbReference type="PRINTS" id="PR00153">
    <property type="entry name" value="CSAPPISMRASE"/>
</dbReference>
<evidence type="ECO:0000259" key="4">
    <source>
        <dbReference type="PROSITE" id="PS50072"/>
    </source>
</evidence>
<comment type="caution">
    <text evidence="5">The sequence shown here is derived from an EMBL/GenBank/DDBJ whole genome shotgun (WGS) entry which is preliminary data.</text>
</comment>
<dbReference type="PANTHER" id="PTHR45625">
    <property type="entry name" value="PEPTIDYL-PROLYL CIS-TRANS ISOMERASE-RELATED"/>
    <property type="match status" value="1"/>
</dbReference>
<protein>
    <submittedName>
        <fullName evidence="5">Peptidyl-prolyl cis-trans isomerase SDCCAG10</fullName>
        <ecNumber evidence="5">5.2.1.8</ecNumber>
    </submittedName>
</protein>
<proteinExistence type="predicted"/>
<reference evidence="5 6" key="1">
    <citation type="journal article" date="2015" name="Plant Cell">
        <title>Oil accumulation by the oleaginous diatom Fistulifera solaris as revealed by the genome and transcriptome.</title>
        <authorList>
            <person name="Tanaka T."/>
            <person name="Maeda Y."/>
            <person name="Veluchamy A."/>
            <person name="Tanaka M."/>
            <person name="Abida H."/>
            <person name="Marechal E."/>
            <person name="Bowler C."/>
            <person name="Muto M."/>
            <person name="Sunaga Y."/>
            <person name="Tanaka M."/>
            <person name="Yoshino T."/>
            <person name="Taniguchi T."/>
            <person name="Fukuda Y."/>
            <person name="Nemoto M."/>
            <person name="Matsumoto M."/>
            <person name="Wong P.S."/>
            <person name="Aburatani S."/>
            <person name="Fujibuchi W."/>
        </authorList>
    </citation>
    <scope>NUCLEOTIDE SEQUENCE [LARGE SCALE GENOMIC DNA]</scope>
    <source>
        <strain evidence="5 6">JPCC DA0580</strain>
    </source>
</reference>
<feature type="compositionally biased region" description="Basic and acidic residues" evidence="3">
    <location>
        <begin position="395"/>
        <end position="405"/>
    </location>
</feature>
<feature type="region of interest" description="Disordered" evidence="3">
    <location>
        <begin position="204"/>
        <end position="229"/>
    </location>
</feature>
<dbReference type="InterPro" id="IPR002130">
    <property type="entry name" value="Cyclophilin-type_PPIase_dom"/>
</dbReference>
<feature type="compositionally biased region" description="Basic residues" evidence="3">
    <location>
        <begin position="490"/>
        <end position="514"/>
    </location>
</feature>
<dbReference type="Proteomes" id="UP000198406">
    <property type="component" value="Unassembled WGS sequence"/>
</dbReference>
<feature type="compositionally biased region" description="Basic and acidic residues" evidence="3">
    <location>
        <begin position="352"/>
        <end position="363"/>
    </location>
</feature>
<feature type="compositionally biased region" description="Basic residues" evidence="3">
    <location>
        <begin position="212"/>
        <end position="221"/>
    </location>
</feature>
<keyword evidence="6" id="KW-1185">Reference proteome</keyword>
<dbReference type="EC" id="5.2.1.8" evidence="5"/>
<dbReference type="InterPro" id="IPR044666">
    <property type="entry name" value="Cyclophilin_A-like"/>
</dbReference>
<dbReference type="GO" id="GO:0003755">
    <property type="term" value="F:peptidyl-prolyl cis-trans isomerase activity"/>
    <property type="evidence" value="ECO:0007669"/>
    <property type="project" value="UniProtKB-EC"/>
</dbReference>